<comment type="subcellular location">
    <subcellularLocation>
        <location evidence="1">Nucleus</location>
    </subcellularLocation>
</comment>
<evidence type="ECO:0000256" key="2">
    <source>
        <dbReference type="ARBA" id="ARBA00023015"/>
    </source>
</evidence>
<keyword evidence="9" id="KW-1185">Reference proteome</keyword>
<dbReference type="Gene3D" id="4.10.240.10">
    <property type="entry name" value="Zn(2)-C6 fungal-type DNA-binding domain"/>
    <property type="match status" value="1"/>
</dbReference>
<dbReference type="SMART" id="SM00066">
    <property type="entry name" value="GAL4"/>
    <property type="match status" value="1"/>
</dbReference>
<keyword evidence="5" id="KW-0539">Nucleus</keyword>
<feature type="region of interest" description="Disordered" evidence="6">
    <location>
        <begin position="1"/>
        <end position="47"/>
    </location>
</feature>
<comment type="caution">
    <text evidence="8">The sequence shown here is derived from an EMBL/GenBank/DDBJ whole genome shotgun (WGS) entry which is preliminary data.</text>
</comment>
<dbReference type="PROSITE" id="PS00463">
    <property type="entry name" value="ZN2_CY6_FUNGAL_1"/>
    <property type="match status" value="1"/>
</dbReference>
<reference evidence="8 9" key="1">
    <citation type="submission" date="2017-10" db="EMBL/GenBank/DDBJ databases">
        <title>Comparative genomics in systemic dimorphic fungi from Ajellomycetaceae.</title>
        <authorList>
            <person name="Munoz J.F."/>
            <person name="Mcewen J.G."/>
            <person name="Clay O.K."/>
            <person name="Cuomo C.A."/>
        </authorList>
    </citation>
    <scope>NUCLEOTIDE SEQUENCE [LARGE SCALE GENOMIC DNA]</scope>
    <source>
        <strain evidence="8 9">UAMH130</strain>
    </source>
</reference>
<protein>
    <recommendedName>
        <fullName evidence="7">Zn(2)-C6 fungal-type domain-containing protein</fullName>
    </recommendedName>
</protein>
<dbReference type="Proteomes" id="UP000224080">
    <property type="component" value="Unassembled WGS sequence"/>
</dbReference>
<evidence type="ECO:0000313" key="8">
    <source>
        <dbReference type="EMBL" id="PGH08181.1"/>
    </source>
</evidence>
<dbReference type="SUPFAM" id="SSF57701">
    <property type="entry name" value="Zn2/Cys6 DNA-binding domain"/>
    <property type="match status" value="1"/>
</dbReference>
<organism evidence="8 9">
    <name type="scientific">Blastomyces parvus</name>
    <dbReference type="NCBI Taxonomy" id="2060905"/>
    <lineage>
        <taxon>Eukaryota</taxon>
        <taxon>Fungi</taxon>
        <taxon>Dikarya</taxon>
        <taxon>Ascomycota</taxon>
        <taxon>Pezizomycotina</taxon>
        <taxon>Eurotiomycetes</taxon>
        <taxon>Eurotiomycetidae</taxon>
        <taxon>Onygenales</taxon>
        <taxon>Ajellomycetaceae</taxon>
        <taxon>Blastomyces</taxon>
    </lineage>
</organism>
<keyword evidence="3" id="KW-0238">DNA-binding</keyword>
<dbReference type="GO" id="GO:0008270">
    <property type="term" value="F:zinc ion binding"/>
    <property type="evidence" value="ECO:0007669"/>
    <property type="project" value="InterPro"/>
</dbReference>
<gene>
    <name evidence="8" type="ORF">GX51_01335</name>
</gene>
<dbReference type="InterPro" id="IPR001138">
    <property type="entry name" value="Zn2Cys6_DnaBD"/>
</dbReference>
<sequence>MQELKSYPDQPSQLCRSSKGLLSTRRRNRPVNHPPEELDAEDGQGVSTSQIRRHRPILCWAHGTVTLSGSYHLGGCAKLTGSLTSNTSSNRDRGFLVPFFFRCHLAVGALVHVASKFRGEAPSPSRLEVYSGTNRMDQSTAAIPERPKRVRRWHHRGFTGCSTCKSRHVRCDEASPACRNCIKRGLECDGAQGTATFKFYSLDQFATGIVEPSSKRQKPKTDGEGDKLNKTQDNETDAAERSMQGPVKTLAPTQRNNTSNAITKPKRSPSFLPASIASPAELYYSHFINTVSTLLIVYDTEYNLNPYRYLFPKFAHTSKTLPEAMKALGALQIANTTSGKAKLRHWQNAVAIYGKTVQSLRQTLLAGPAHWQMTDLATCLLLCFFEMMDSETANWKIHLRGIRDLFQALMQPIQPVPTSAISMSLSNKGPEPPELSLKRFLISLTAYLDVAGAVASNEGTVIEGPYWESHGGGWQYNLGVSGSLPENSRNAAVLSALRRHWSLLMCIQTDISSFANAKREGMSIENQKATRENLETRLALWRSMVPECFSMIDSSLEGATITHGNSELLEGTACVEAYEKATIIYLHMVSVAGERVPRASPPHITAASKRVITLFKEFGRGVGQLGMLWALYMAALESNDPAEQETLRELFTGMTRFGFKNITKALAVLENAWLQKQTFAQYEWIQAPYLETSLLLP</sequence>
<dbReference type="CDD" id="cd00067">
    <property type="entry name" value="GAL4"/>
    <property type="match status" value="1"/>
</dbReference>
<dbReference type="GO" id="GO:0045944">
    <property type="term" value="P:positive regulation of transcription by RNA polymerase II"/>
    <property type="evidence" value="ECO:0007669"/>
    <property type="project" value="TreeGrafter"/>
</dbReference>
<dbReference type="EMBL" id="PDNC01000010">
    <property type="protein sequence ID" value="PGH08181.1"/>
    <property type="molecule type" value="Genomic_DNA"/>
</dbReference>
<keyword evidence="2" id="KW-0805">Transcription regulation</keyword>
<dbReference type="InterPro" id="IPR021858">
    <property type="entry name" value="Fun_TF"/>
</dbReference>
<evidence type="ECO:0000256" key="5">
    <source>
        <dbReference type="ARBA" id="ARBA00023242"/>
    </source>
</evidence>
<dbReference type="InterPro" id="IPR036864">
    <property type="entry name" value="Zn2-C6_fun-type_DNA-bd_sf"/>
</dbReference>
<dbReference type="Pfam" id="PF11951">
    <property type="entry name" value="Fungal_trans_2"/>
    <property type="match status" value="1"/>
</dbReference>
<accession>A0A2B7XHC9</accession>
<feature type="compositionally biased region" description="Polar residues" evidence="6">
    <location>
        <begin position="251"/>
        <end position="262"/>
    </location>
</feature>
<keyword evidence="4" id="KW-0804">Transcription</keyword>
<evidence type="ECO:0000259" key="7">
    <source>
        <dbReference type="PROSITE" id="PS50048"/>
    </source>
</evidence>
<evidence type="ECO:0000256" key="1">
    <source>
        <dbReference type="ARBA" id="ARBA00004123"/>
    </source>
</evidence>
<feature type="region of interest" description="Disordered" evidence="6">
    <location>
        <begin position="210"/>
        <end position="267"/>
    </location>
</feature>
<dbReference type="PANTHER" id="PTHR37534">
    <property type="entry name" value="TRANSCRIPTIONAL ACTIVATOR PROTEIN UGA3"/>
    <property type="match status" value="1"/>
</dbReference>
<proteinExistence type="predicted"/>
<evidence type="ECO:0000256" key="4">
    <source>
        <dbReference type="ARBA" id="ARBA00023163"/>
    </source>
</evidence>
<name>A0A2B7XHC9_9EURO</name>
<feature type="compositionally biased region" description="Basic and acidic residues" evidence="6">
    <location>
        <begin position="219"/>
        <end position="233"/>
    </location>
</feature>
<dbReference type="GO" id="GO:0005634">
    <property type="term" value="C:nucleus"/>
    <property type="evidence" value="ECO:0007669"/>
    <property type="project" value="UniProtKB-SubCell"/>
</dbReference>
<evidence type="ECO:0000256" key="3">
    <source>
        <dbReference type="ARBA" id="ARBA00023125"/>
    </source>
</evidence>
<dbReference type="GO" id="GO:0000981">
    <property type="term" value="F:DNA-binding transcription factor activity, RNA polymerase II-specific"/>
    <property type="evidence" value="ECO:0007669"/>
    <property type="project" value="InterPro"/>
</dbReference>
<dbReference type="AlphaFoldDB" id="A0A2B7XHC9"/>
<dbReference type="PROSITE" id="PS50048">
    <property type="entry name" value="ZN2_CY6_FUNGAL_2"/>
    <property type="match status" value="1"/>
</dbReference>
<dbReference type="OrthoDB" id="3598904at2759"/>
<dbReference type="PANTHER" id="PTHR37534:SF41">
    <property type="entry name" value="SFGA"/>
    <property type="match status" value="1"/>
</dbReference>
<evidence type="ECO:0000313" key="9">
    <source>
        <dbReference type="Proteomes" id="UP000224080"/>
    </source>
</evidence>
<dbReference type="GO" id="GO:0000976">
    <property type="term" value="F:transcription cis-regulatory region binding"/>
    <property type="evidence" value="ECO:0007669"/>
    <property type="project" value="TreeGrafter"/>
</dbReference>
<evidence type="ECO:0000256" key="6">
    <source>
        <dbReference type="SAM" id="MobiDB-lite"/>
    </source>
</evidence>
<feature type="domain" description="Zn(2)-C6 fungal-type" evidence="7">
    <location>
        <begin position="160"/>
        <end position="188"/>
    </location>
</feature>
<dbReference type="Pfam" id="PF00172">
    <property type="entry name" value="Zn_clus"/>
    <property type="match status" value="1"/>
</dbReference>